<dbReference type="InterPro" id="IPR018422">
    <property type="entry name" value="Cation/H_exchanger_CPA1"/>
</dbReference>
<feature type="transmembrane region" description="Helical" evidence="9">
    <location>
        <begin position="140"/>
        <end position="159"/>
    </location>
</feature>
<evidence type="ECO:0000256" key="3">
    <source>
        <dbReference type="ARBA" id="ARBA00022692"/>
    </source>
</evidence>
<evidence type="ECO:0000256" key="9">
    <source>
        <dbReference type="SAM" id="Phobius"/>
    </source>
</evidence>
<feature type="domain" description="Cation/H+ exchanger transmembrane" evidence="10">
    <location>
        <begin position="26"/>
        <end position="166"/>
    </location>
</feature>
<keyword evidence="12" id="KW-1185">Reference proteome</keyword>
<dbReference type="Proteomes" id="UP000298663">
    <property type="component" value="Unassembled WGS sequence"/>
</dbReference>
<evidence type="ECO:0000313" key="11">
    <source>
        <dbReference type="EMBL" id="TKR80284.1"/>
    </source>
</evidence>
<keyword evidence="6" id="KW-0406">Ion transport</keyword>
<feature type="transmembrane region" description="Helical" evidence="9">
    <location>
        <begin position="77"/>
        <end position="93"/>
    </location>
</feature>
<protein>
    <recommendedName>
        <fullName evidence="10">Cation/H+ exchanger transmembrane domain-containing protein</fullName>
    </recommendedName>
</protein>
<evidence type="ECO:0000256" key="8">
    <source>
        <dbReference type="ARBA" id="ARBA00023201"/>
    </source>
</evidence>
<reference evidence="11 12" key="2">
    <citation type="journal article" date="2019" name="G3 (Bethesda)">
        <title>Hybrid Assembly of the Genome of the Entomopathogenic Nematode Steinernema carpocapsae Identifies the X-Chromosome.</title>
        <authorList>
            <person name="Serra L."/>
            <person name="Macchietto M."/>
            <person name="Macias-Munoz A."/>
            <person name="McGill C.J."/>
            <person name="Rodriguez I.M."/>
            <person name="Rodriguez B."/>
            <person name="Murad R."/>
            <person name="Mortazavi A."/>
        </authorList>
    </citation>
    <scope>NUCLEOTIDE SEQUENCE [LARGE SCALE GENOMIC DNA]</scope>
    <source>
        <strain evidence="11 12">ALL</strain>
    </source>
</reference>
<dbReference type="GO" id="GO:0005886">
    <property type="term" value="C:plasma membrane"/>
    <property type="evidence" value="ECO:0007669"/>
    <property type="project" value="TreeGrafter"/>
</dbReference>
<keyword evidence="7 9" id="KW-0472">Membrane</keyword>
<dbReference type="InterPro" id="IPR006153">
    <property type="entry name" value="Cation/H_exchanger_TM"/>
</dbReference>
<name>A0A4U5NCC0_STECR</name>
<dbReference type="PRINTS" id="PR01084">
    <property type="entry name" value="NAHEXCHNGR"/>
</dbReference>
<reference evidence="11 12" key="1">
    <citation type="journal article" date="2015" name="Genome Biol.">
        <title>Comparative genomics of Steinernema reveals deeply conserved gene regulatory networks.</title>
        <authorList>
            <person name="Dillman A.R."/>
            <person name="Macchietto M."/>
            <person name="Porter C.F."/>
            <person name="Rogers A."/>
            <person name="Williams B."/>
            <person name="Antoshechkin I."/>
            <person name="Lee M.M."/>
            <person name="Goodwin Z."/>
            <person name="Lu X."/>
            <person name="Lewis E.E."/>
            <person name="Goodrich-Blair H."/>
            <person name="Stock S.P."/>
            <person name="Adams B.J."/>
            <person name="Sternberg P.W."/>
            <person name="Mortazavi A."/>
        </authorList>
    </citation>
    <scope>NUCLEOTIDE SEQUENCE [LARGE SCALE GENOMIC DNA]</scope>
    <source>
        <strain evidence="11 12">ALL</strain>
    </source>
</reference>
<feature type="transmembrane region" description="Helical" evidence="9">
    <location>
        <begin position="105"/>
        <end position="128"/>
    </location>
</feature>
<dbReference type="PANTHER" id="PTHR10110">
    <property type="entry name" value="SODIUM/HYDROGEN EXCHANGER"/>
    <property type="match status" value="1"/>
</dbReference>
<dbReference type="AlphaFoldDB" id="A0A4U5NCC0"/>
<dbReference type="Gene3D" id="6.10.140.1330">
    <property type="match status" value="1"/>
</dbReference>
<evidence type="ECO:0000313" key="12">
    <source>
        <dbReference type="Proteomes" id="UP000298663"/>
    </source>
</evidence>
<keyword evidence="4 9" id="KW-1133">Transmembrane helix</keyword>
<dbReference type="PANTHER" id="PTHR10110:SF125">
    <property type="entry name" value="SODIUM_HYDROGEN EXCHANGER"/>
    <property type="match status" value="1"/>
</dbReference>
<feature type="transmembrane region" description="Helical" evidence="9">
    <location>
        <begin position="47"/>
        <end position="65"/>
    </location>
</feature>
<keyword evidence="2" id="KW-0813">Transport</keyword>
<evidence type="ECO:0000256" key="6">
    <source>
        <dbReference type="ARBA" id="ARBA00023065"/>
    </source>
</evidence>
<organism evidence="11 12">
    <name type="scientific">Steinernema carpocapsae</name>
    <name type="common">Entomopathogenic nematode</name>
    <dbReference type="NCBI Taxonomy" id="34508"/>
    <lineage>
        <taxon>Eukaryota</taxon>
        <taxon>Metazoa</taxon>
        <taxon>Ecdysozoa</taxon>
        <taxon>Nematoda</taxon>
        <taxon>Chromadorea</taxon>
        <taxon>Rhabditida</taxon>
        <taxon>Tylenchina</taxon>
        <taxon>Panagrolaimomorpha</taxon>
        <taxon>Strongyloidoidea</taxon>
        <taxon>Steinernematidae</taxon>
        <taxon>Steinernema</taxon>
    </lineage>
</organism>
<evidence type="ECO:0000256" key="7">
    <source>
        <dbReference type="ARBA" id="ARBA00023136"/>
    </source>
</evidence>
<comment type="subcellular location">
    <subcellularLocation>
        <location evidence="1">Membrane</location>
        <topology evidence="1">Multi-pass membrane protein</topology>
    </subcellularLocation>
</comment>
<dbReference type="InterPro" id="IPR004709">
    <property type="entry name" value="NaH_exchanger"/>
</dbReference>
<dbReference type="GO" id="GO:0098719">
    <property type="term" value="P:sodium ion import across plasma membrane"/>
    <property type="evidence" value="ECO:0007669"/>
    <property type="project" value="TreeGrafter"/>
</dbReference>
<accession>A0A4U5NCC0</accession>
<dbReference type="EMBL" id="AZBU02000004">
    <property type="protein sequence ID" value="TKR80284.1"/>
    <property type="molecule type" value="Genomic_DNA"/>
</dbReference>
<evidence type="ECO:0000256" key="1">
    <source>
        <dbReference type="ARBA" id="ARBA00004141"/>
    </source>
</evidence>
<keyword evidence="3 9" id="KW-0812">Transmembrane</keyword>
<dbReference type="GO" id="GO:0015385">
    <property type="term" value="F:sodium:proton antiporter activity"/>
    <property type="evidence" value="ECO:0007669"/>
    <property type="project" value="InterPro"/>
</dbReference>
<evidence type="ECO:0000256" key="2">
    <source>
        <dbReference type="ARBA" id="ARBA00022448"/>
    </source>
</evidence>
<dbReference type="GO" id="GO:0015386">
    <property type="term" value="F:potassium:proton antiporter activity"/>
    <property type="evidence" value="ECO:0007669"/>
    <property type="project" value="TreeGrafter"/>
</dbReference>
<comment type="caution">
    <text evidence="11">The sequence shown here is derived from an EMBL/GenBank/DDBJ whole genome shotgun (WGS) entry which is preliminary data.</text>
</comment>
<evidence type="ECO:0000256" key="4">
    <source>
        <dbReference type="ARBA" id="ARBA00022989"/>
    </source>
</evidence>
<keyword evidence="5" id="KW-0915">Sodium</keyword>
<evidence type="ECO:0000259" key="10">
    <source>
        <dbReference type="Pfam" id="PF00999"/>
    </source>
</evidence>
<dbReference type="GO" id="GO:0051453">
    <property type="term" value="P:regulation of intracellular pH"/>
    <property type="evidence" value="ECO:0007669"/>
    <property type="project" value="TreeGrafter"/>
</dbReference>
<sequence length="192" mass="22288">MLRWDEILTFQWHSVNTPLIFSLILLIIMICKLGFHSRRLSRFFPESALLIALGLIVGLAFTYIFQQTFVYLHPDFFFLYLLPPIVLEAGFCLPNKDFFNNIFTITLFALIGTLWNIFSIGCVLYLFRNFFEVEKTFLDIMLFSTIISAVDPVAVLSVFEEIHVNKARFALPDLADLLPAPLHLRFRRISSQ</sequence>
<dbReference type="STRING" id="34508.A0A4U5NCC0"/>
<evidence type="ECO:0000256" key="5">
    <source>
        <dbReference type="ARBA" id="ARBA00023053"/>
    </source>
</evidence>
<gene>
    <name evidence="11" type="ORF">L596_014381</name>
</gene>
<dbReference type="Pfam" id="PF00999">
    <property type="entry name" value="Na_H_Exchanger"/>
    <property type="match status" value="1"/>
</dbReference>
<dbReference type="OrthoDB" id="196264at2759"/>
<feature type="transmembrane region" description="Helical" evidence="9">
    <location>
        <begin position="15"/>
        <end position="35"/>
    </location>
</feature>
<keyword evidence="8" id="KW-0739">Sodium transport</keyword>
<proteinExistence type="predicted"/>